<evidence type="ECO:0000313" key="14">
    <source>
        <dbReference type="EMBL" id="KTT69773.1"/>
    </source>
</evidence>
<keyword evidence="15" id="KW-1185">Reference proteome</keyword>
<reference evidence="14 15" key="1">
    <citation type="journal article" date="2016" name="Front. Microbiol.">
        <title>Genomic Resource of Rice Seed Associated Bacteria.</title>
        <authorList>
            <person name="Midha S."/>
            <person name="Bansal K."/>
            <person name="Sharma S."/>
            <person name="Kumar N."/>
            <person name="Patil P.P."/>
            <person name="Chaudhry V."/>
            <person name="Patil P.B."/>
        </authorList>
    </citation>
    <scope>NUCLEOTIDE SEQUENCE [LARGE SCALE GENOMIC DNA]</scope>
    <source>
        <strain evidence="14 15">NS334</strain>
    </source>
</reference>
<accession>A0A147HXU6</accession>
<keyword evidence="7" id="KW-0630">Potassium</keyword>
<evidence type="ECO:0000256" key="12">
    <source>
        <dbReference type="ARBA" id="ARBA00034430"/>
    </source>
</evidence>
<keyword evidence="11" id="KW-0407">Ion channel</keyword>
<feature type="transmembrane region" description="Helical" evidence="13">
    <location>
        <begin position="127"/>
        <end position="147"/>
    </location>
</feature>
<dbReference type="GO" id="GO:0015252">
    <property type="term" value="F:proton channel activity"/>
    <property type="evidence" value="ECO:0007669"/>
    <property type="project" value="InterPro"/>
</dbReference>
<dbReference type="PANTHER" id="PTHR31462">
    <property type="entry name" value="ENDOSOMAL/LYSOSOMAL POTASSIUM CHANNEL TMEM175"/>
    <property type="match status" value="1"/>
</dbReference>
<comment type="caution">
    <text evidence="14">The sequence shown here is derived from an EMBL/GenBank/DDBJ whole genome shotgun (WGS) entry which is preliminary data.</text>
</comment>
<dbReference type="PANTHER" id="PTHR31462:SF5">
    <property type="entry name" value="ENDOSOMAL_LYSOSOMAL PROTON CHANNEL TMEM175"/>
    <property type="match status" value="1"/>
</dbReference>
<dbReference type="Pfam" id="PF06736">
    <property type="entry name" value="TMEM175"/>
    <property type="match status" value="1"/>
</dbReference>
<proteinExistence type="inferred from homology"/>
<comment type="catalytic activity">
    <reaction evidence="12">
        <text>K(+)(in) = K(+)(out)</text>
        <dbReference type="Rhea" id="RHEA:29463"/>
        <dbReference type="ChEBI" id="CHEBI:29103"/>
    </reaction>
</comment>
<keyword evidence="10 13" id="KW-0472">Membrane</keyword>
<keyword evidence="4" id="KW-0633">Potassium transport</keyword>
<evidence type="ECO:0000256" key="7">
    <source>
        <dbReference type="ARBA" id="ARBA00022958"/>
    </source>
</evidence>
<dbReference type="Proteomes" id="UP000074310">
    <property type="component" value="Unassembled WGS sequence"/>
</dbReference>
<evidence type="ECO:0000256" key="2">
    <source>
        <dbReference type="ARBA" id="ARBA00006920"/>
    </source>
</evidence>
<evidence type="ECO:0000256" key="13">
    <source>
        <dbReference type="SAM" id="Phobius"/>
    </source>
</evidence>
<keyword evidence="3" id="KW-0813">Transport</keyword>
<keyword evidence="6" id="KW-0631">Potassium channel</keyword>
<name>A0A147HXU6_9SPHN</name>
<dbReference type="GO" id="GO:0016020">
    <property type="term" value="C:membrane"/>
    <property type="evidence" value="ECO:0007669"/>
    <property type="project" value="UniProtKB-SubCell"/>
</dbReference>
<dbReference type="InterPro" id="IPR010617">
    <property type="entry name" value="TMEM175-like"/>
</dbReference>
<evidence type="ECO:0000256" key="8">
    <source>
        <dbReference type="ARBA" id="ARBA00022989"/>
    </source>
</evidence>
<gene>
    <name evidence="14" type="ORF">NS334_13705</name>
</gene>
<sequence length="220" mass="24109">MPDRGVTMTNDREHAKLERLTFFSDAVFAIAMTLLVIEVRLPELHAATDRTLAQALVDLLPNYIGFIISFLVIGRFWTGHHRLMAMIDAADPALVRANLLLLMAIAFMPFPTAVLSDYSLLRVAIGFYTAYLLVVGLANVRVIKVALRHLSRDDPEAAEDARQLRRSMWSPIVIAGAGFAAGMVSPAAGLVAMIVVTPFVLLILTRLGNRGMRPVEAEQG</sequence>
<evidence type="ECO:0000256" key="9">
    <source>
        <dbReference type="ARBA" id="ARBA00023065"/>
    </source>
</evidence>
<dbReference type="OrthoDB" id="7626281at2"/>
<evidence type="ECO:0000256" key="3">
    <source>
        <dbReference type="ARBA" id="ARBA00022448"/>
    </source>
</evidence>
<protein>
    <recommendedName>
        <fullName evidence="16">DUF1211 domain-containing protein</fullName>
    </recommendedName>
</protein>
<evidence type="ECO:0008006" key="16">
    <source>
        <dbReference type="Google" id="ProtNLM"/>
    </source>
</evidence>
<feature type="transmembrane region" description="Helical" evidence="13">
    <location>
        <begin position="168"/>
        <end position="184"/>
    </location>
</feature>
<keyword evidence="9" id="KW-0406">Ion transport</keyword>
<evidence type="ECO:0000256" key="10">
    <source>
        <dbReference type="ARBA" id="ARBA00023136"/>
    </source>
</evidence>
<dbReference type="PATRIC" id="fig|869719.3.peg.2813"/>
<evidence type="ECO:0000256" key="4">
    <source>
        <dbReference type="ARBA" id="ARBA00022538"/>
    </source>
</evidence>
<dbReference type="EMBL" id="LDTB01000061">
    <property type="protein sequence ID" value="KTT69773.1"/>
    <property type="molecule type" value="Genomic_DNA"/>
</dbReference>
<feature type="transmembrane region" description="Helical" evidence="13">
    <location>
        <begin position="99"/>
        <end position="121"/>
    </location>
</feature>
<evidence type="ECO:0000313" key="15">
    <source>
        <dbReference type="Proteomes" id="UP000074310"/>
    </source>
</evidence>
<comment type="subcellular location">
    <subcellularLocation>
        <location evidence="1">Membrane</location>
        <topology evidence="1">Multi-pass membrane protein</topology>
    </subcellularLocation>
</comment>
<feature type="transmembrane region" description="Helical" evidence="13">
    <location>
        <begin position="20"/>
        <end position="39"/>
    </location>
</feature>
<comment type="similarity">
    <text evidence="2">Belongs to the TMEM175 family.</text>
</comment>
<keyword evidence="5 13" id="KW-0812">Transmembrane</keyword>
<keyword evidence="8 13" id="KW-1133">Transmembrane helix</keyword>
<evidence type="ECO:0000256" key="1">
    <source>
        <dbReference type="ARBA" id="ARBA00004141"/>
    </source>
</evidence>
<evidence type="ECO:0000256" key="5">
    <source>
        <dbReference type="ARBA" id="ARBA00022692"/>
    </source>
</evidence>
<evidence type="ECO:0000256" key="6">
    <source>
        <dbReference type="ARBA" id="ARBA00022826"/>
    </source>
</evidence>
<dbReference type="GO" id="GO:0005267">
    <property type="term" value="F:potassium channel activity"/>
    <property type="evidence" value="ECO:0007669"/>
    <property type="project" value="UniProtKB-KW"/>
</dbReference>
<organism evidence="14 15">
    <name type="scientific">Sphingomonas endophytica</name>
    <dbReference type="NCBI Taxonomy" id="869719"/>
    <lineage>
        <taxon>Bacteria</taxon>
        <taxon>Pseudomonadati</taxon>
        <taxon>Pseudomonadota</taxon>
        <taxon>Alphaproteobacteria</taxon>
        <taxon>Sphingomonadales</taxon>
        <taxon>Sphingomonadaceae</taxon>
        <taxon>Sphingomonas</taxon>
    </lineage>
</organism>
<dbReference type="AlphaFoldDB" id="A0A147HXU6"/>
<feature type="transmembrane region" description="Helical" evidence="13">
    <location>
        <begin position="59"/>
        <end position="78"/>
    </location>
</feature>
<evidence type="ECO:0000256" key="11">
    <source>
        <dbReference type="ARBA" id="ARBA00023303"/>
    </source>
</evidence>